<feature type="transmembrane region" description="Helical" evidence="17">
    <location>
        <begin position="561"/>
        <end position="583"/>
    </location>
</feature>
<dbReference type="Pfam" id="PF07664">
    <property type="entry name" value="FeoB_C"/>
    <property type="match status" value="1"/>
</dbReference>
<keyword evidence="6 17" id="KW-0812">Transmembrane</keyword>
<dbReference type="InterPro" id="IPR041069">
    <property type="entry name" value="FeoB_Cyto"/>
</dbReference>
<feature type="transmembrane region" description="Helical" evidence="17">
    <location>
        <begin position="381"/>
        <end position="403"/>
    </location>
</feature>
<sequence>MEIALIGNPNTGKTTLFNNLTDSYATVGNWPGVTVNPKAGRLKGTATDLIDLPGVYALTPLTKDEEVVTLYLLDHCPDLILNVTNAGQLKRNLLLTLEVREFGQPMILDLNMMDEAAQQGQHFDLAALSQALGCPVVTTNARTRRGLAQLQAQLQAHPQPLAPLKLTYPPQVEQALQQATQALTNDYHVPAPLARWLSLQYMNQNQVVRRAAAFRNLQPLLEQRATYDAQHFEEQIFNTRLAFIEKILAHGQQAPATRAATTVSHRFDQLLTGPWLGLPCFILIFWLIFKLAFDWVGTPLSDGLDALLSGPVAANVNHWLTLLGALPPLRSLVVNGLLAGVGGVLVFLPQIITLFACIAILEDSGYMARAALVMDRLMQIIGLNGKAFIPLLIGFGCNVTGIMAARTVEQPQARLVTTLLTPFMSCSARLPVYSLIVAAFFPHHQAAVVLSIYFLGIGIALLAAKGYQWYFHTTESAALIIELPNYHRPRWDIIWHSTWDKSKGFLHKAGTVIFAGTVLIWALTSFGPTGFVTDPTQSFAAGLGKLSAPCFAPLGFDHWQIITALFTGILAKEVITASMMVMFHATNQTVLIGALSNYLTPGAAYALLAFILLYAPCFATLGTIKQETGSTKWMLWSLVSSLAIAYLVAGLINLGSHWL</sequence>
<evidence type="ECO:0000256" key="13">
    <source>
        <dbReference type="ARBA" id="ARBA00031200"/>
    </source>
</evidence>
<dbReference type="PANTHER" id="PTHR43185:SF1">
    <property type="entry name" value="FE(2+) TRANSPORTER FEOB"/>
    <property type="match status" value="1"/>
</dbReference>
<dbReference type="Pfam" id="PF17910">
    <property type="entry name" value="FeoB_Cyto"/>
    <property type="match status" value="1"/>
</dbReference>
<feature type="transmembrane region" description="Helical" evidence="17">
    <location>
        <begin position="275"/>
        <end position="296"/>
    </location>
</feature>
<dbReference type="GO" id="GO:0005525">
    <property type="term" value="F:GTP binding"/>
    <property type="evidence" value="ECO:0007669"/>
    <property type="project" value="UniProtKB-KW"/>
</dbReference>
<dbReference type="InterPro" id="IPR050860">
    <property type="entry name" value="FeoB_GTPase"/>
</dbReference>
<gene>
    <name evidence="19" type="ORF">FC43_GL001761</name>
</gene>
<feature type="transmembrane region" description="Helical" evidence="17">
    <location>
        <begin position="338"/>
        <end position="361"/>
    </location>
</feature>
<feature type="transmembrane region" description="Helical" evidence="17">
    <location>
        <begin position="505"/>
        <end position="524"/>
    </location>
</feature>
<keyword evidence="9 17" id="KW-0408">Iron</keyword>
<feature type="domain" description="FeoB-type G" evidence="18">
    <location>
        <begin position="1"/>
        <end position="160"/>
    </location>
</feature>
<keyword evidence="10" id="KW-0406">Ion transport</keyword>
<evidence type="ECO:0000256" key="5">
    <source>
        <dbReference type="ARBA" id="ARBA00022496"/>
    </source>
</evidence>
<dbReference type="SUPFAM" id="SSF52540">
    <property type="entry name" value="P-loop containing nucleoside triphosphate hydrolases"/>
    <property type="match status" value="1"/>
</dbReference>
<dbReference type="GO" id="GO:0046872">
    <property type="term" value="F:metal ion binding"/>
    <property type="evidence" value="ECO:0007669"/>
    <property type="project" value="UniProtKB-KW"/>
</dbReference>
<keyword evidence="5 17" id="KW-0410">Iron transport</keyword>
<dbReference type="CDD" id="cd01879">
    <property type="entry name" value="FeoB"/>
    <property type="match status" value="1"/>
</dbReference>
<evidence type="ECO:0000256" key="16">
    <source>
        <dbReference type="PIRSR" id="PIRSR603373-2"/>
    </source>
</evidence>
<evidence type="ECO:0000259" key="18">
    <source>
        <dbReference type="PROSITE" id="PS51711"/>
    </source>
</evidence>
<evidence type="ECO:0000256" key="10">
    <source>
        <dbReference type="ARBA" id="ARBA00023065"/>
    </source>
</evidence>
<evidence type="ECO:0000256" key="3">
    <source>
        <dbReference type="ARBA" id="ARBA00022448"/>
    </source>
</evidence>
<feature type="binding site" evidence="16">
    <location>
        <position position="18"/>
    </location>
    <ligand>
        <name>Mg(2+)</name>
        <dbReference type="ChEBI" id="CHEBI:18420"/>
        <label>2</label>
    </ligand>
</feature>
<dbReference type="Pfam" id="PF02421">
    <property type="entry name" value="FeoB_N"/>
    <property type="match status" value="1"/>
</dbReference>
<dbReference type="InterPro" id="IPR006073">
    <property type="entry name" value="GTP-bd"/>
</dbReference>
<feature type="binding site" evidence="16">
    <location>
        <position position="21"/>
    </location>
    <ligand>
        <name>Mg(2+)</name>
        <dbReference type="ChEBI" id="CHEBI:18420"/>
        <label>2</label>
    </ligand>
</feature>
<dbReference type="PRINTS" id="PR00326">
    <property type="entry name" value="GTP1OBG"/>
</dbReference>
<keyword evidence="11 15" id="KW-0342">GTP-binding</keyword>
<evidence type="ECO:0000313" key="19">
    <source>
        <dbReference type="EMBL" id="KRL89426.1"/>
    </source>
</evidence>
<evidence type="ECO:0000313" key="20">
    <source>
        <dbReference type="Proteomes" id="UP000050816"/>
    </source>
</evidence>
<name>A0A0R1UFU0_9LACO</name>
<dbReference type="InterPro" id="IPR030389">
    <property type="entry name" value="G_FEOB_dom"/>
</dbReference>
<dbReference type="GO" id="GO:0005886">
    <property type="term" value="C:plasma membrane"/>
    <property type="evidence" value="ECO:0007669"/>
    <property type="project" value="UniProtKB-SubCell"/>
</dbReference>
<protein>
    <recommendedName>
        <fullName evidence="13 14">Ferrous iron transport protein B</fullName>
    </recommendedName>
</protein>
<evidence type="ECO:0000256" key="6">
    <source>
        <dbReference type="ARBA" id="ARBA00022692"/>
    </source>
</evidence>
<keyword evidence="3 17" id="KW-0813">Transport</keyword>
<dbReference type="InterPro" id="IPR011640">
    <property type="entry name" value="Fe2_transport_prot_B_C"/>
</dbReference>
<comment type="subcellular location">
    <subcellularLocation>
        <location evidence="2 17">Cell membrane</location>
        <topology evidence="2 17">Multi-pass membrane protein</topology>
    </subcellularLocation>
</comment>
<keyword evidence="16" id="KW-0460">Magnesium</keyword>
<evidence type="ECO:0000256" key="9">
    <source>
        <dbReference type="ARBA" id="ARBA00023004"/>
    </source>
</evidence>
<comment type="function">
    <text evidence="1 17">Probable transporter of a GTP-driven Fe(2+) uptake system.</text>
</comment>
<evidence type="ECO:0000256" key="14">
    <source>
        <dbReference type="NCBIfam" id="TIGR00437"/>
    </source>
</evidence>
<dbReference type="Pfam" id="PF07670">
    <property type="entry name" value="Gate"/>
    <property type="match status" value="2"/>
</dbReference>
<organism evidence="19 20">
    <name type="scientific">Limosilactobacillus ingluviei DSM 15946</name>
    <dbReference type="NCBI Taxonomy" id="1423760"/>
    <lineage>
        <taxon>Bacteria</taxon>
        <taxon>Bacillati</taxon>
        <taxon>Bacillota</taxon>
        <taxon>Bacilli</taxon>
        <taxon>Lactobacillales</taxon>
        <taxon>Lactobacillaceae</taxon>
        <taxon>Limosilactobacillus</taxon>
    </lineage>
</organism>
<feature type="transmembrane region" description="Helical" evidence="17">
    <location>
        <begin position="415"/>
        <end position="440"/>
    </location>
</feature>
<evidence type="ECO:0000256" key="1">
    <source>
        <dbReference type="ARBA" id="ARBA00003926"/>
    </source>
</evidence>
<keyword evidence="7 15" id="KW-0547">Nucleotide-binding</keyword>
<dbReference type="NCBIfam" id="TIGR00437">
    <property type="entry name" value="feoB"/>
    <property type="match status" value="1"/>
</dbReference>
<feature type="binding site" evidence="15">
    <location>
        <begin position="51"/>
        <end position="54"/>
    </location>
    <ligand>
        <name>GTP</name>
        <dbReference type="ChEBI" id="CHEBI:37565"/>
        <label>1</label>
    </ligand>
</feature>
<dbReference type="InterPro" id="IPR003373">
    <property type="entry name" value="Fe2_transport_prot-B"/>
</dbReference>
<dbReference type="PROSITE" id="PS51711">
    <property type="entry name" value="G_FEOB"/>
    <property type="match status" value="1"/>
</dbReference>
<feature type="binding site" evidence="15">
    <location>
        <begin position="111"/>
        <end position="114"/>
    </location>
    <ligand>
        <name>GTP</name>
        <dbReference type="ChEBI" id="CHEBI:37565"/>
        <label>1</label>
    </ligand>
</feature>
<feature type="transmembrane region" description="Helical" evidence="17">
    <location>
        <begin position="446"/>
        <end position="464"/>
    </location>
</feature>
<keyword evidence="12 17" id="KW-0472">Membrane</keyword>
<dbReference type="RefSeq" id="WP_056955006.1">
    <property type="nucleotide sequence ID" value="NZ_AZFK01000047.1"/>
</dbReference>
<dbReference type="Proteomes" id="UP000050816">
    <property type="component" value="Unassembled WGS sequence"/>
</dbReference>
<evidence type="ECO:0000256" key="8">
    <source>
        <dbReference type="ARBA" id="ARBA00022989"/>
    </source>
</evidence>
<accession>A0A0R1UFU0</accession>
<comment type="similarity">
    <text evidence="17">Belongs to the TRAFAC class TrmE-Era-EngA-EngB-Septin-like GTPase superfamily. FeoB GTPase (TC 9.A.8) family.</text>
</comment>
<dbReference type="Gene3D" id="3.40.50.300">
    <property type="entry name" value="P-loop containing nucleotide triphosphate hydrolases"/>
    <property type="match status" value="1"/>
</dbReference>
<dbReference type="PATRIC" id="fig|1423760.3.peg.1836"/>
<evidence type="ECO:0000256" key="17">
    <source>
        <dbReference type="RuleBase" id="RU362098"/>
    </source>
</evidence>
<dbReference type="GO" id="GO:0015093">
    <property type="term" value="F:ferrous iron transmembrane transporter activity"/>
    <property type="evidence" value="ECO:0007669"/>
    <property type="project" value="UniProtKB-UniRule"/>
</dbReference>
<evidence type="ECO:0000256" key="15">
    <source>
        <dbReference type="PIRSR" id="PIRSR603373-1"/>
    </source>
</evidence>
<reference evidence="19 20" key="1">
    <citation type="journal article" date="2015" name="Genome Announc.">
        <title>Expanding the biotechnology potential of lactobacilli through comparative genomics of 213 strains and associated genera.</title>
        <authorList>
            <person name="Sun Z."/>
            <person name="Harris H.M."/>
            <person name="McCann A."/>
            <person name="Guo C."/>
            <person name="Argimon S."/>
            <person name="Zhang W."/>
            <person name="Yang X."/>
            <person name="Jeffery I.B."/>
            <person name="Cooney J.C."/>
            <person name="Kagawa T.F."/>
            <person name="Liu W."/>
            <person name="Song Y."/>
            <person name="Salvetti E."/>
            <person name="Wrobel A."/>
            <person name="Rasinkangas P."/>
            <person name="Parkhill J."/>
            <person name="Rea M.C."/>
            <person name="O'Sullivan O."/>
            <person name="Ritari J."/>
            <person name="Douillard F.P."/>
            <person name="Paul Ross R."/>
            <person name="Yang R."/>
            <person name="Briner A.E."/>
            <person name="Felis G.E."/>
            <person name="de Vos W.M."/>
            <person name="Barrangou R."/>
            <person name="Klaenhammer T.R."/>
            <person name="Caufield P.W."/>
            <person name="Cui Y."/>
            <person name="Zhang H."/>
            <person name="O'Toole P.W."/>
        </authorList>
    </citation>
    <scope>NUCLEOTIDE SEQUENCE [LARGE SCALE GENOMIC DNA]</scope>
    <source>
        <strain evidence="19 20">DSM 15946</strain>
    </source>
</reference>
<dbReference type="AlphaFoldDB" id="A0A0R1UFU0"/>
<feature type="binding site" evidence="15">
    <location>
        <begin position="7"/>
        <end position="14"/>
    </location>
    <ligand>
        <name>GTP</name>
        <dbReference type="ChEBI" id="CHEBI:37565"/>
        <label>1</label>
    </ligand>
</feature>
<dbReference type="InterPro" id="IPR011642">
    <property type="entry name" value="Gate_dom"/>
</dbReference>
<keyword evidence="8 17" id="KW-1133">Transmembrane helix</keyword>
<comment type="caution">
    <text evidence="19">The sequence shown here is derived from an EMBL/GenBank/DDBJ whole genome shotgun (WGS) entry which is preliminary data.</text>
</comment>
<dbReference type="PANTHER" id="PTHR43185">
    <property type="entry name" value="FERROUS IRON TRANSPORT PROTEIN B"/>
    <property type="match status" value="1"/>
</dbReference>
<dbReference type="InterPro" id="IPR027417">
    <property type="entry name" value="P-loop_NTPase"/>
</dbReference>
<feature type="transmembrane region" description="Helical" evidence="17">
    <location>
        <begin position="633"/>
        <end position="654"/>
    </location>
</feature>
<keyword evidence="4" id="KW-1003">Cell membrane</keyword>
<evidence type="ECO:0000256" key="2">
    <source>
        <dbReference type="ARBA" id="ARBA00004651"/>
    </source>
</evidence>
<feature type="transmembrane region" description="Helical" evidence="17">
    <location>
        <begin position="603"/>
        <end position="621"/>
    </location>
</feature>
<proteinExistence type="inferred from homology"/>
<evidence type="ECO:0000256" key="4">
    <source>
        <dbReference type="ARBA" id="ARBA00022475"/>
    </source>
</evidence>
<evidence type="ECO:0000256" key="12">
    <source>
        <dbReference type="ARBA" id="ARBA00023136"/>
    </source>
</evidence>
<evidence type="ECO:0000256" key="7">
    <source>
        <dbReference type="ARBA" id="ARBA00022741"/>
    </source>
</evidence>
<dbReference type="EMBL" id="AZFK01000047">
    <property type="protein sequence ID" value="KRL89426.1"/>
    <property type="molecule type" value="Genomic_DNA"/>
</dbReference>
<evidence type="ECO:0000256" key="11">
    <source>
        <dbReference type="ARBA" id="ARBA00023134"/>
    </source>
</evidence>
<keyword evidence="16" id="KW-0479">Metal-binding</keyword>